<accession>A0ABR1IZV4</accession>
<dbReference type="SUPFAM" id="SSF51735">
    <property type="entry name" value="NAD(P)-binding Rossmann-fold domains"/>
    <property type="match status" value="1"/>
</dbReference>
<comment type="similarity">
    <text evidence="1">Belongs to the NmrA-type oxidoreductase family. Isoflavone reductase subfamily.</text>
</comment>
<dbReference type="Pfam" id="PF05368">
    <property type="entry name" value="NmrA"/>
    <property type="match status" value="1"/>
</dbReference>
<dbReference type="Gene3D" id="3.40.50.720">
    <property type="entry name" value="NAD(P)-binding Rossmann-like Domain"/>
    <property type="match status" value="1"/>
</dbReference>
<keyword evidence="2" id="KW-0521">NADP</keyword>
<organism evidence="5 6">
    <name type="scientific">Marasmiellus scandens</name>
    <dbReference type="NCBI Taxonomy" id="2682957"/>
    <lineage>
        <taxon>Eukaryota</taxon>
        <taxon>Fungi</taxon>
        <taxon>Dikarya</taxon>
        <taxon>Basidiomycota</taxon>
        <taxon>Agaricomycotina</taxon>
        <taxon>Agaricomycetes</taxon>
        <taxon>Agaricomycetidae</taxon>
        <taxon>Agaricales</taxon>
        <taxon>Marasmiineae</taxon>
        <taxon>Omphalotaceae</taxon>
        <taxon>Marasmiellus</taxon>
    </lineage>
</organism>
<name>A0ABR1IZV4_9AGAR</name>
<evidence type="ECO:0000256" key="1">
    <source>
        <dbReference type="ARBA" id="ARBA00005725"/>
    </source>
</evidence>
<dbReference type="PANTHER" id="PTHR47706">
    <property type="entry name" value="NMRA-LIKE FAMILY PROTEIN"/>
    <property type="match status" value="1"/>
</dbReference>
<dbReference type="Gene3D" id="3.90.25.10">
    <property type="entry name" value="UDP-galactose 4-epimerase, domain 1"/>
    <property type="match status" value="1"/>
</dbReference>
<dbReference type="EMBL" id="JBANRG010000055">
    <property type="protein sequence ID" value="KAK7443183.1"/>
    <property type="molecule type" value="Genomic_DNA"/>
</dbReference>
<evidence type="ECO:0000256" key="2">
    <source>
        <dbReference type="ARBA" id="ARBA00022857"/>
    </source>
</evidence>
<evidence type="ECO:0000313" key="6">
    <source>
        <dbReference type="Proteomes" id="UP001498398"/>
    </source>
</evidence>
<dbReference type="PANTHER" id="PTHR47706:SF4">
    <property type="entry name" value="NMRA-LIKE DOMAIN-CONTAINING PROTEIN"/>
    <property type="match status" value="1"/>
</dbReference>
<evidence type="ECO:0000259" key="4">
    <source>
        <dbReference type="Pfam" id="PF05368"/>
    </source>
</evidence>
<dbReference type="InterPro" id="IPR051609">
    <property type="entry name" value="NmrA/Isoflavone_reductase-like"/>
</dbReference>
<sequence length="329" mass="37235">MAPSKRIAVAGGKGGLGRNIVEGLLEQHHALDSVIVLSRTASPSESIEYQGHRARVVAVNYDDISNIESVLREHRIDTLISVIFAAPDQIRDMQINMIKASLNVPSMRRFAPSEFGASSENAVSITEYYASRREVLKFLREAKTAGKGLEWTNFSCGVFMNYLGYENPRPSPEKEKAYGYVRPMVSTLYFNLSEGRAILPEKGEDKQWWTRVEDIGRFVAAAVQFDTWPELSTMAGSLATGSEIVTTFERISGRKLDVTYWPKEEILQQIEKINSLKEYSPVERMLEKAFRESQLSIINGELPSQMILNELADVKPMGLEEYLQLWWSR</sequence>
<proteinExistence type="inferred from homology"/>
<protein>
    <recommendedName>
        <fullName evidence="4">NmrA-like domain-containing protein</fullName>
    </recommendedName>
</protein>
<reference evidence="5 6" key="1">
    <citation type="submission" date="2024-01" db="EMBL/GenBank/DDBJ databases">
        <title>A draft genome for the cacao thread blight pathogen Marasmiellus scandens.</title>
        <authorList>
            <person name="Baruah I.K."/>
            <person name="Leung J."/>
            <person name="Bukari Y."/>
            <person name="Amoako-Attah I."/>
            <person name="Meinhardt L.W."/>
            <person name="Bailey B.A."/>
            <person name="Cohen S.P."/>
        </authorList>
    </citation>
    <scope>NUCLEOTIDE SEQUENCE [LARGE SCALE GENOMIC DNA]</scope>
    <source>
        <strain evidence="5 6">GH-19</strain>
    </source>
</reference>
<evidence type="ECO:0000256" key="3">
    <source>
        <dbReference type="ARBA" id="ARBA00023002"/>
    </source>
</evidence>
<keyword evidence="3" id="KW-0560">Oxidoreductase</keyword>
<evidence type="ECO:0000313" key="5">
    <source>
        <dbReference type="EMBL" id="KAK7443183.1"/>
    </source>
</evidence>
<comment type="caution">
    <text evidence="5">The sequence shown here is derived from an EMBL/GenBank/DDBJ whole genome shotgun (WGS) entry which is preliminary data.</text>
</comment>
<gene>
    <name evidence="5" type="ORF">VKT23_015781</name>
</gene>
<dbReference type="InterPro" id="IPR008030">
    <property type="entry name" value="NmrA-like"/>
</dbReference>
<dbReference type="InterPro" id="IPR036291">
    <property type="entry name" value="NAD(P)-bd_dom_sf"/>
</dbReference>
<keyword evidence="6" id="KW-1185">Reference proteome</keyword>
<dbReference type="Proteomes" id="UP001498398">
    <property type="component" value="Unassembled WGS sequence"/>
</dbReference>
<feature type="domain" description="NmrA-like" evidence="4">
    <location>
        <begin position="4"/>
        <end position="323"/>
    </location>
</feature>